<comment type="caution">
    <text evidence="5">Lacks conserved residue(s) required for the propagation of feature annotation.</text>
</comment>
<sequence length="193" mass="21220">MKARLIMVGPPGAGKGTQAKVLAEKLGIPTISTGSIFRSHISQGTELGQLAASYIDGGNLVPDEVTDALVRDRLSQDDVRDGFILDGYPRNVHQVSALDQILSDLEVSLDGVVKLDIPDEAIVGRLLKRAQIENRADDTEDVIRHRIEVYHQETAPLIDIYQERGQLLQVDGTGTIDEVLQRLVQSLQDFLTR</sequence>
<keyword evidence="5" id="KW-0963">Cytoplasm</keyword>
<comment type="similarity">
    <text evidence="5 6">Belongs to the adenylate kinase family.</text>
</comment>
<proteinExistence type="inferred from homology"/>
<dbReference type="NCBIfam" id="NF011105">
    <property type="entry name" value="PRK14532.1"/>
    <property type="match status" value="1"/>
</dbReference>
<feature type="binding site" evidence="5">
    <location>
        <begin position="87"/>
        <end position="90"/>
    </location>
    <ligand>
        <name>AMP</name>
        <dbReference type="ChEBI" id="CHEBI:456215"/>
    </ligand>
</feature>
<dbReference type="EMBL" id="JAVDUJ010000001">
    <property type="protein sequence ID" value="MDR6940067.1"/>
    <property type="molecule type" value="Genomic_DNA"/>
</dbReference>
<evidence type="ECO:0000256" key="7">
    <source>
        <dbReference type="RuleBase" id="RU003331"/>
    </source>
</evidence>
<keyword evidence="3 5" id="KW-0547">Nucleotide-binding</keyword>
<name>A0ABU1T3U7_9ACTO</name>
<keyword evidence="5 7" id="KW-0067">ATP-binding</keyword>
<comment type="catalytic activity">
    <reaction evidence="5 7">
        <text>AMP + ATP = 2 ADP</text>
        <dbReference type="Rhea" id="RHEA:12973"/>
        <dbReference type="ChEBI" id="CHEBI:30616"/>
        <dbReference type="ChEBI" id="CHEBI:456215"/>
        <dbReference type="ChEBI" id="CHEBI:456216"/>
        <dbReference type="EC" id="2.7.4.3"/>
    </reaction>
</comment>
<feature type="binding site" evidence="5">
    <location>
        <begin position="12"/>
        <end position="17"/>
    </location>
    <ligand>
        <name>ATP</name>
        <dbReference type="ChEBI" id="CHEBI:30616"/>
    </ligand>
</feature>
<dbReference type="NCBIfam" id="NF011104">
    <property type="entry name" value="PRK14531.1"/>
    <property type="match status" value="1"/>
</dbReference>
<accession>A0ABU1T3U7</accession>
<evidence type="ECO:0000256" key="4">
    <source>
        <dbReference type="ARBA" id="ARBA00022777"/>
    </source>
</evidence>
<comment type="subcellular location">
    <subcellularLocation>
        <location evidence="5 7">Cytoplasm</location>
    </subcellularLocation>
</comment>
<dbReference type="HAMAP" id="MF_00235">
    <property type="entry name" value="Adenylate_kinase_Adk"/>
    <property type="match status" value="1"/>
</dbReference>
<evidence type="ECO:0000256" key="5">
    <source>
        <dbReference type="HAMAP-Rule" id="MF_00235"/>
    </source>
</evidence>
<evidence type="ECO:0000256" key="2">
    <source>
        <dbReference type="ARBA" id="ARBA00022727"/>
    </source>
</evidence>
<keyword evidence="1 5" id="KW-0808">Transferase</keyword>
<dbReference type="Pfam" id="PF00406">
    <property type="entry name" value="ADK"/>
    <property type="match status" value="1"/>
</dbReference>
<feature type="binding site" evidence="5">
    <location>
        <position position="135"/>
    </location>
    <ligand>
        <name>AMP</name>
        <dbReference type="ChEBI" id="CHEBI:456215"/>
    </ligand>
</feature>
<feature type="binding site" evidence="5">
    <location>
        <position position="94"/>
    </location>
    <ligand>
        <name>AMP</name>
        <dbReference type="ChEBI" id="CHEBI:456215"/>
    </ligand>
</feature>
<evidence type="ECO:0000256" key="6">
    <source>
        <dbReference type="RuleBase" id="RU003330"/>
    </source>
</evidence>
<dbReference type="RefSeq" id="WP_309957257.1">
    <property type="nucleotide sequence ID" value="NZ_JAVDUJ010000001.1"/>
</dbReference>
<evidence type="ECO:0000256" key="3">
    <source>
        <dbReference type="ARBA" id="ARBA00022741"/>
    </source>
</evidence>
<dbReference type="NCBIfam" id="NF011100">
    <property type="entry name" value="PRK14527.1"/>
    <property type="match status" value="1"/>
</dbReference>
<evidence type="ECO:0000313" key="9">
    <source>
        <dbReference type="Proteomes" id="UP001266099"/>
    </source>
</evidence>
<dbReference type="Gene3D" id="3.40.50.300">
    <property type="entry name" value="P-loop containing nucleotide triphosphate hydrolases"/>
    <property type="match status" value="1"/>
</dbReference>
<evidence type="ECO:0000313" key="8">
    <source>
        <dbReference type="EMBL" id="MDR6940067.1"/>
    </source>
</evidence>
<dbReference type="Proteomes" id="UP001266099">
    <property type="component" value="Unassembled WGS sequence"/>
</dbReference>
<dbReference type="CDD" id="cd01428">
    <property type="entry name" value="ADK"/>
    <property type="match status" value="1"/>
</dbReference>
<organism evidence="8 9">
    <name type="scientific">Arcanobacterium hippocoleae</name>
    <dbReference type="NCBI Taxonomy" id="149017"/>
    <lineage>
        <taxon>Bacteria</taxon>
        <taxon>Bacillati</taxon>
        <taxon>Actinomycetota</taxon>
        <taxon>Actinomycetes</taxon>
        <taxon>Actinomycetales</taxon>
        <taxon>Actinomycetaceae</taxon>
        <taxon>Arcanobacterium</taxon>
    </lineage>
</organism>
<dbReference type="NCBIfam" id="NF011101">
    <property type="entry name" value="PRK14528.1"/>
    <property type="match status" value="1"/>
</dbReference>
<keyword evidence="2 5" id="KW-0545">Nucleotide biosynthesis</keyword>
<comment type="subunit">
    <text evidence="5 7">Monomer.</text>
</comment>
<keyword evidence="4 5" id="KW-0418">Kinase</keyword>
<feature type="binding site" evidence="5">
    <location>
        <position position="38"/>
    </location>
    <ligand>
        <name>AMP</name>
        <dbReference type="ChEBI" id="CHEBI:456215"/>
    </ligand>
</feature>
<comment type="domain">
    <text evidence="5">Consists of three domains, a large central CORE domain and two small peripheral domains, NMPbind and LID, which undergo movements during catalysis. The LID domain closes over the site of phosphoryl transfer upon ATP binding. Assembling and dissambling the active center during each catalytic cycle provides an effective means to prevent ATP hydrolysis.</text>
</comment>
<dbReference type="InterPro" id="IPR033690">
    <property type="entry name" value="Adenylat_kinase_CS"/>
</dbReference>
<dbReference type="InterPro" id="IPR000850">
    <property type="entry name" value="Adenylat/UMP-CMP_kin"/>
</dbReference>
<feature type="region of interest" description="NMP" evidence="5">
    <location>
        <begin position="32"/>
        <end position="61"/>
    </location>
</feature>
<comment type="pathway">
    <text evidence="5">Purine metabolism; AMP biosynthesis via salvage pathway; AMP from ADP: step 1/1.</text>
</comment>
<dbReference type="EC" id="2.7.4.3" evidence="5 7"/>
<feature type="binding site" evidence="5">
    <location>
        <position position="146"/>
    </location>
    <ligand>
        <name>AMP</name>
        <dbReference type="ChEBI" id="CHEBI:456215"/>
    </ligand>
</feature>
<dbReference type="PRINTS" id="PR00094">
    <property type="entry name" value="ADENYLTKNASE"/>
</dbReference>
<dbReference type="InterPro" id="IPR027417">
    <property type="entry name" value="P-loop_NTPase"/>
</dbReference>
<protein>
    <recommendedName>
        <fullName evidence="5 7">Adenylate kinase</fullName>
        <shortName evidence="5">AK</shortName>
        <ecNumber evidence="5 7">2.7.4.3</ecNumber>
    </recommendedName>
    <alternativeName>
        <fullName evidence="5">ATP-AMP transphosphorylase</fullName>
    </alternativeName>
    <alternativeName>
        <fullName evidence="5">ATP:AMP phosphotransferase</fullName>
    </alternativeName>
    <alternativeName>
        <fullName evidence="5">Adenylate monophosphate kinase</fullName>
    </alternativeName>
</protein>
<dbReference type="PROSITE" id="PS00113">
    <property type="entry name" value="ADENYLATE_KINASE"/>
    <property type="match status" value="1"/>
</dbReference>
<feature type="binding site" evidence="5">
    <location>
        <begin position="59"/>
        <end position="61"/>
    </location>
    <ligand>
        <name>AMP</name>
        <dbReference type="ChEBI" id="CHEBI:456215"/>
    </ligand>
</feature>
<dbReference type="GO" id="GO:0004017">
    <property type="term" value="F:AMP kinase activity"/>
    <property type="evidence" value="ECO:0007669"/>
    <property type="project" value="UniProtKB-EC"/>
</dbReference>
<dbReference type="NCBIfam" id="NF001381">
    <property type="entry name" value="PRK00279.1-3"/>
    <property type="match status" value="1"/>
</dbReference>
<gene>
    <name evidence="5" type="primary">adk</name>
    <name evidence="8" type="ORF">J2S36_001610</name>
</gene>
<comment type="function">
    <text evidence="5">Catalyzes the reversible transfer of the terminal phosphate group between ATP and AMP. Plays an important role in cellular energy homeostasis and in adenine nucleotide metabolism.</text>
</comment>
<feature type="binding site" evidence="5">
    <location>
        <position position="33"/>
    </location>
    <ligand>
        <name>AMP</name>
        <dbReference type="ChEBI" id="CHEBI:456215"/>
    </ligand>
</feature>
<evidence type="ECO:0000256" key="1">
    <source>
        <dbReference type="ARBA" id="ARBA00022679"/>
    </source>
</evidence>
<dbReference type="PANTHER" id="PTHR23359">
    <property type="entry name" value="NUCLEOTIDE KINASE"/>
    <property type="match status" value="1"/>
</dbReference>
<keyword evidence="9" id="KW-1185">Reference proteome</keyword>
<dbReference type="SUPFAM" id="SSF52540">
    <property type="entry name" value="P-loop containing nucleoside triphosphate hydrolases"/>
    <property type="match status" value="1"/>
</dbReference>
<reference evidence="8 9" key="1">
    <citation type="submission" date="2023-07" db="EMBL/GenBank/DDBJ databases">
        <title>Sequencing the genomes of 1000 actinobacteria strains.</title>
        <authorList>
            <person name="Klenk H.-P."/>
        </authorList>
    </citation>
    <scope>NUCLEOTIDE SEQUENCE [LARGE SCALE GENOMIC DNA]</scope>
    <source>
        <strain evidence="8 9">DSM 15539</strain>
    </source>
</reference>
<comment type="caution">
    <text evidence="8">The sequence shown here is derived from an EMBL/GenBank/DDBJ whole genome shotgun (WGS) entry which is preliminary data.</text>
</comment>
<feature type="binding site" evidence="5">
    <location>
        <position position="129"/>
    </location>
    <ligand>
        <name>ATP</name>
        <dbReference type="ChEBI" id="CHEBI:30616"/>
    </ligand>
</feature>
<feature type="binding site" evidence="5">
    <location>
        <position position="174"/>
    </location>
    <ligand>
        <name>ATP</name>
        <dbReference type="ChEBI" id="CHEBI:30616"/>
    </ligand>
</feature>